<feature type="compositionally biased region" description="Basic and acidic residues" evidence="1">
    <location>
        <begin position="537"/>
        <end position="549"/>
    </location>
</feature>
<evidence type="ECO:0000313" key="3">
    <source>
        <dbReference type="EMBL" id="GAU40140.1"/>
    </source>
</evidence>
<dbReference type="PANTHER" id="PTHR34427:SF5">
    <property type="entry name" value="DUF4283 DOMAIN-CONTAINING PROTEIN"/>
    <property type="match status" value="1"/>
</dbReference>
<keyword evidence="4" id="KW-1185">Reference proteome</keyword>
<feature type="region of interest" description="Disordered" evidence="1">
    <location>
        <begin position="651"/>
        <end position="671"/>
    </location>
</feature>
<gene>
    <name evidence="3" type="ORF">TSUD_163090</name>
</gene>
<reference evidence="4" key="1">
    <citation type="journal article" date="2017" name="Front. Plant Sci.">
        <title>Climate Clever Clovers: New Paradigm to Reduce the Environmental Footprint of Ruminants by Breeding Low Methanogenic Forages Utilizing Haplotype Variation.</title>
        <authorList>
            <person name="Kaur P."/>
            <person name="Appels R."/>
            <person name="Bayer P.E."/>
            <person name="Keeble-Gagnere G."/>
            <person name="Wang J."/>
            <person name="Hirakawa H."/>
            <person name="Shirasawa K."/>
            <person name="Vercoe P."/>
            <person name="Stefanova K."/>
            <person name="Durmic Z."/>
            <person name="Nichols P."/>
            <person name="Revell C."/>
            <person name="Isobe S.N."/>
            <person name="Edwards D."/>
            <person name="Erskine W."/>
        </authorList>
    </citation>
    <scope>NUCLEOTIDE SEQUENCE [LARGE SCALE GENOMIC DNA]</scope>
    <source>
        <strain evidence="4">cv. Daliak</strain>
    </source>
</reference>
<evidence type="ECO:0000256" key="2">
    <source>
        <dbReference type="SAM" id="SignalP"/>
    </source>
</evidence>
<dbReference type="AlphaFoldDB" id="A0A2Z6NTK4"/>
<feature type="signal peptide" evidence="2">
    <location>
        <begin position="1"/>
        <end position="23"/>
    </location>
</feature>
<feature type="compositionally biased region" description="Basic and acidic residues" evidence="1">
    <location>
        <begin position="652"/>
        <end position="671"/>
    </location>
</feature>
<dbReference type="OrthoDB" id="1749329at2759"/>
<dbReference type="Proteomes" id="UP000242715">
    <property type="component" value="Unassembled WGS sequence"/>
</dbReference>
<feature type="compositionally biased region" description="Basic residues" evidence="1">
    <location>
        <begin position="501"/>
        <end position="510"/>
    </location>
</feature>
<keyword evidence="2" id="KW-0732">Signal</keyword>
<feature type="compositionally biased region" description="Basic and acidic residues" evidence="1">
    <location>
        <begin position="489"/>
        <end position="500"/>
    </location>
</feature>
<organism evidence="3 4">
    <name type="scientific">Trifolium subterraneum</name>
    <name type="common">Subterranean clover</name>
    <dbReference type="NCBI Taxonomy" id="3900"/>
    <lineage>
        <taxon>Eukaryota</taxon>
        <taxon>Viridiplantae</taxon>
        <taxon>Streptophyta</taxon>
        <taxon>Embryophyta</taxon>
        <taxon>Tracheophyta</taxon>
        <taxon>Spermatophyta</taxon>
        <taxon>Magnoliopsida</taxon>
        <taxon>eudicotyledons</taxon>
        <taxon>Gunneridae</taxon>
        <taxon>Pentapetalae</taxon>
        <taxon>rosids</taxon>
        <taxon>fabids</taxon>
        <taxon>Fabales</taxon>
        <taxon>Fabaceae</taxon>
        <taxon>Papilionoideae</taxon>
        <taxon>50 kb inversion clade</taxon>
        <taxon>NPAAA clade</taxon>
        <taxon>Hologalegina</taxon>
        <taxon>IRL clade</taxon>
        <taxon>Trifolieae</taxon>
        <taxon>Trifolium</taxon>
    </lineage>
</organism>
<proteinExistence type="predicted"/>
<evidence type="ECO:0000313" key="4">
    <source>
        <dbReference type="Proteomes" id="UP000242715"/>
    </source>
</evidence>
<dbReference type="PANTHER" id="PTHR34427">
    <property type="entry name" value="DUF4283 DOMAIN PROTEIN"/>
    <property type="match status" value="1"/>
</dbReference>
<feature type="chain" id="PRO_5016424921" evidence="2">
    <location>
        <begin position="24"/>
        <end position="671"/>
    </location>
</feature>
<name>A0A2Z6NTK4_TRISU</name>
<protein>
    <submittedName>
        <fullName evidence="3">Uncharacterized protein</fullName>
    </submittedName>
</protein>
<evidence type="ECO:0000256" key="1">
    <source>
        <dbReference type="SAM" id="MobiDB-lite"/>
    </source>
</evidence>
<feature type="region of interest" description="Disordered" evidence="1">
    <location>
        <begin position="474"/>
        <end position="565"/>
    </location>
</feature>
<dbReference type="EMBL" id="DF973791">
    <property type="protein sequence ID" value="GAU40140.1"/>
    <property type="molecule type" value="Genomic_DNA"/>
</dbReference>
<sequence>MMSSRLICGLALASLLGWERCTSQTSHQSARSFKQALTEDVVEDGSAVRIRQPTVVDNQLMSEVLWEVEVEDEVLAKLEGAFVGYLAVDMEAITIQNQFRMDGFQNMKICVLGYRKILLWSDKVGEVKELMESVGWWCSLFEKVVPWSPTLASNQRVTWIRCFGVPLHAWGVDLFRALTFKFGRFIEIDGQTKKMERCDVARIKILTEERKTIDSFMAVLVKGQRFEIRVVEDLGGWGDGVWCSKCCGGEDVISSRSSFDGGASVAAMAEGLSESGSDADVSDSCQVLLAIEKRAHGRLEDDDSLGEGKQKSADVSENSPIVLGNSVKLVEEGVNVDNDFSSPRLVESAGTESAKVLGRDIVGPTPGPLLDSSREVIAPGGKGDVVVCREIGPLVTDGGLGKNKKKDLVYHCANEGCELEGRGLMSEKSTSGPTVLRTRSGDLVLNGPNILSPLSATGVMAEVSQVQVTESIEAIEDSQTSDSGVGSKVGKDKNETDFQFRAKHPARKKIPCLPPNMLRKLPRSVQGGKRGMCKRSSSRDRVRSRRGEITAESDPIQSSEEGERKTTLLEVEQPDCELEVVMPFQQGVVLRPSHPVLGGDSGLGYLLEGGGFVMEESQNEELQTSQDDGQPAVTREVEEAKRLMKIGSDLGLKFHDGNGKDTDKMELRLKR</sequence>
<accession>A0A2Z6NTK4</accession>